<protein>
    <submittedName>
        <fullName evidence="2">Uncharacterized protein</fullName>
    </submittedName>
</protein>
<dbReference type="VEuPathDB" id="AmoebaDB:EHI5A_046890"/>
<dbReference type="eggNOG" id="ENOG502R166">
    <property type="taxonomic scope" value="Eukaryota"/>
</dbReference>
<organism evidence="2 3">
    <name type="scientific">Entamoeba histolytica</name>
    <dbReference type="NCBI Taxonomy" id="5759"/>
    <lineage>
        <taxon>Eukaryota</taxon>
        <taxon>Amoebozoa</taxon>
        <taxon>Evosea</taxon>
        <taxon>Archamoebae</taxon>
        <taxon>Mastigamoebida</taxon>
        <taxon>Entamoebidae</taxon>
        <taxon>Entamoeba</taxon>
    </lineage>
</organism>
<dbReference type="Proteomes" id="UP000078387">
    <property type="component" value="Unassembled WGS sequence"/>
</dbReference>
<dbReference type="VEuPathDB" id="AmoebaDB:EHI7A_036730"/>
<proteinExistence type="predicted"/>
<feature type="coiled-coil region" evidence="1">
    <location>
        <begin position="140"/>
        <end position="167"/>
    </location>
</feature>
<reference evidence="2 3" key="1">
    <citation type="submission" date="2016-05" db="EMBL/GenBank/DDBJ databases">
        <title>First whole genome sequencing of Entamoeba histolytica HM1:IMSS-clone-6.</title>
        <authorList>
            <person name="Mukherjee Avik.K."/>
            <person name="Izumyama S."/>
            <person name="Nakada-Tsukui K."/>
            <person name="Nozaki T."/>
        </authorList>
    </citation>
    <scope>NUCLEOTIDE SEQUENCE [LARGE SCALE GENOMIC DNA]</scope>
    <source>
        <strain evidence="2 3">HM1:IMSS clone 6</strain>
    </source>
</reference>
<dbReference type="VEuPathDB" id="AmoebaDB:EHI8A_036050"/>
<evidence type="ECO:0000313" key="2">
    <source>
        <dbReference type="EMBL" id="GAT92915.1"/>
    </source>
</evidence>
<dbReference type="VEuPathDB" id="AmoebaDB:EHI_141970"/>
<accession>A0A175JH65</accession>
<sequence>MQLDTLLNQHEAIAKVRNAINLNDQNKIEDSLNYLFTSELNLTDKELEELFIFLVQNIEKVLDVVVYNAEILVVLHSLCCTIIKPSVSPFLDSIYINASPRDLFLIHTSMINYTNNVDTLLHSLTYLPSILERIPKQRLKKSLEDTYKNIEQIMSLMNETNEKKNEEIIQSITESFINILQPSKEALYIILLLTKNQIINNSLITKIRTLCLSCTNLPNIILSFNFQQLLTFIGLELPIPLILNTSKIYHMIEEAIKHCNVFPQHSIIILQYLMNYNQNTLDVDVVSILHNSITSIQTDDISQQRQAAQLFQLYILSHNSESIKNLIIKVFDTIKYRHLWSYILHIIRLFISFSFKNPKLPCFNCPSLVYTEIDGIIHKLLSNNEYISLDKFGIVGIIDELVDVVSFIHFISRYPIIPCNITDYINTLNQILSNLLNVRSLMLKGLTHEDKEQLKKANEICNITSGNEKMELDIDGGLERNTTRIEFGIFSLQKTIKSLQSKIN</sequence>
<dbReference type="AlphaFoldDB" id="A0A175JH65"/>
<evidence type="ECO:0000256" key="1">
    <source>
        <dbReference type="SAM" id="Coils"/>
    </source>
</evidence>
<evidence type="ECO:0000313" key="3">
    <source>
        <dbReference type="Proteomes" id="UP000078387"/>
    </source>
</evidence>
<keyword evidence="1" id="KW-0175">Coiled coil</keyword>
<dbReference type="EMBL" id="BDEQ01000001">
    <property type="protein sequence ID" value="GAT92915.1"/>
    <property type="molecule type" value="Genomic_DNA"/>
</dbReference>
<dbReference type="VEuPathDB" id="AmoebaDB:KM1_058480"/>
<comment type="caution">
    <text evidence="2">The sequence shown here is derived from an EMBL/GenBank/DDBJ whole genome shotgun (WGS) entry which is preliminary data.</text>
</comment>
<name>A0A175JH65_ENTHI</name>
<gene>
    <name evidence="2" type="ORF">CL6EHI_141970</name>
</gene>